<dbReference type="Proteomes" id="UP000183832">
    <property type="component" value="Unassembled WGS sequence"/>
</dbReference>
<name>A0A1J1I328_9DIPT</name>
<dbReference type="SMART" id="SM00248">
    <property type="entry name" value="ANK"/>
    <property type="match status" value="2"/>
</dbReference>
<dbReference type="InterPro" id="IPR052452">
    <property type="entry name" value="Ankyrin-MYND_dom_contain_2"/>
</dbReference>
<feature type="repeat" description="ANK" evidence="9">
    <location>
        <begin position="46"/>
        <end position="78"/>
    </location>
</feature>
<dbReference type="Gene3D" id="6.10.140.2220">
    <property type="match status" value="1"/>
</dbReference>
<evidence type="ECO:0000256" key="2">
    <source>
        <dbReference type="ARBA" id="ARBA00022723"/>
    </source>
</evidence>
<feature type="domain" description="MYND-type" evidence="11">
    <location>
        <begin position="332"/>
        <end position="369"/>
    </location>
</feature>
<evidence type="ECO:0000256" key="8">
    <source>
        <dbReference type="ARBA" id="ARBA00023273"/>
    </source>
</evidence>
<dbReference type="InterPro" id="IPR002110">
    <property type="entry name" value="Ankyrin_rpt"/>
</dbReference>
<evidence type="ECO:0000313" key="12">
    <source>
        <dbReference type="EMBL" id="CRK92769.1"/>
    </source>
</evidence>
<dbReference type="PROSITE" id="PS50088">
    <property type="entry name" value="ANK_REPEAT"/>
    <property type="match status" value="2"/>
</dbReference>
<dbReference type="PROSITE" id="PS50297">
    <property type="entry name" value="ANK_REP_REGION"/>
    <property type="match status" value="2"/>
</dbReference>
<evidence type="ECO:0000256" key="10">
    <source>
        <dbReference type="PROSITE-ProRule" id="PRU00134"/>
    </source>
</evidence>
<dbReference type="Pfam" id="PF12796">
    <property type="entry name" value="Ank_2"/>
    <property type="match status" value="1"/>
</dbReference>
<dbReference type="InterPro" id="IPR002893">
    <property type="entry name" value="Znf_MYND"/>
</dbReference>
<comment type="subcellular location">
    <subcellularLocation>
        <location evidence="1">Cell projection</location>
        <location evidence="1">Cilium</location>
    </subcellularLocation>
</comment>
<dbReference type="GO" id="GO:0005929">
    <property type="term" value="C:cilium"/>
    <property type="evidence" value="ECO:0007669"/>
    <property type="project" value="UniProtKB-SubCell"/>
</dbReference>
<protein>
    <submittedName>
        <fullName evidence="12">CLUMA_CG006293, isoform A</fullName>
    </submittedName>
</protein>
<dbReference type="AlphaFoldDB" id="A0A1J1I328"/>
<keyword evidence="13" id="KW-1185">Reference proteome</keyword>
<dbReference type="STRING" id="568069.A0A1J1I328"/>
<evidence type="ECO:0000256" key="5">
    <source>
        <dbReference type="ARBA" id="ARBA00022833"/>
    </source>
</evidence>
<dbReference type="PROSITE" id="PS50865">
    <property type="entry name" value="ZF_MYND_2"/>
    <property type="match status" value="1"/>
</dbReference>
<dbReference type="OrthoDB" id="10257049at2759"/>
<organism evidence="12 13">
    <name type="scientific">Clunio marinus</name>
    <dbReference type="NCBI Taxonomy" id="568069"/>
    <lineage>
        <taxon>Eukaryota</taxon>
        <taxon>Metazoa</taxon>
        <taxon>Ecdysozoa</taxon>
        <taxon>Arthropoda</taxon>
        <taxon>Hexapoda</taxon>
        <taxon>Insecta</taxon>
        <taxon>Pterygota</taxon>
        <taxon>Neoptera</taxon>
        <taxon>Endopterygota</taxon>
        <taxon>Diptera</taxon>
        <taxon>Nematocera</taxon>
        <taxon>Chironomoidea</taxon>
        <taxon>Chironomidae</taxon>
        <taxon>Clunio</taxon>
    </lineage>
</organism>
<reference evidence="12 13" key="1">
    <citation type="submission" date="2015-04" db="EMBL/GenBank/DDBJ databases">
        <authorList>
            <person name="Syromyatnikov M.Y."/>
            <person name="Popov V.N."/>
        </authorList>
    </citation>
    <scope>NUCLEOTIDE SEQUENCE [LARGE SCALE GENOMIC DNA]</scope>
</reference>
<dbReference type="PROSITE" id="PS01360">
    <property type="entry name" value="ZF_MYND_1"/>
    <property type="match status" value="1"/>
</dbReference>
<keyword evidence="7" id="KW-0969">Cilium</keyword>
<dbReference type="InterPro" id="IPR036770">
    <property type="entry name" value="Ankyrin_rpt-contain_sf"/>
</dbReference>
<keyword evidence="3" id="KW-0677">Repeat</keyword>
<dbReference type="GO" id="GO:0008270">
    <property type="term" value="F:zinc ion binding"/>
    <property type="evidence" value="ECO:0007669"/>
    <property type="project" value="UniProtKB-KW"/>
</dbReference>
<gene>
    <name evidence="12" type="ORF">CLUMA_CG006293</name>
</gene>
<evidence type="ECO:0000259" key="11">
    <source>
        <dbReference type="PROSITE" id="PS50865"/>
    </source>
</evidence>
<sequence length="404" mass="46440">MYSDRKDTEMSDTQNEIFKCISNGNIIELKSKLASHNGSIDFTDENGMTPLQHSAYKGSKEIVQLLLDLGADVNSSKHEFHYTALHFAALSGDHDVCLLLLSAGANPNAINSVGRTPAQMGAFVSNHKAVSTINNFVSIQEIEYYTKIHGQETEPSLPPVLLDSFHKFVIYPNIHPVRICLNLQKFGIPSKHYVTIKKILQKMTEREMNRNKEINEIMAFKYHYLSWIIKEIIACHEHFEIRNRSKAVAQNTKSEYLEMFVKRILKPNKEGQLDYVEIIIRECVRDFEYRDCTIFQQIVRQLASKDTNITALDVIKQSLNGQRSFQDEYAFCKTCGEEKPDKKCSKCKQVQYCDRECQRLHWWMHKKECARLSLTVPLETASSNSKSEIDQTEISSKLQKLMVG</sequence>
<evidence type="ECO:0000256" key="3">
    <source>
        <dbReference type="ARBA" id="ARBA00022737"/>
    </source>
</evidence>
<dbReference type="PANTHER" id="PTHR24150">
    <property type="entry name" value="ANKYRIN REPEAT AND MYND DOMAIN-CONTAINING PROTEIN 2"/>
    <property type="match status" value="1"/>
</dbReference>
<keyword evidence="5" id="KW-0862">Zinc</keyword>
<dbReference type="Pfam" id="PF01753">
    <property type="entry name" value="zf-MYND"/>
    <property type="match status" value="1"/>
</dbReference>
<dbReference type="EMBL" id="CVRI01000035">
    <property type="protein sequence ID" value="CRK92769.1"/>
    <property type="molecule type" value="Genomic_DNA"/>
</dbReference>
<keyword evidence="8" id="KW-0966">Cell projection</keyword>
<dbReference type="PANTHER" id="PTHR24150:SF8">
    <property type="entry name" value="ANKYRIN REPEAT AND MYND DOMAIN-CONTAINING PROTEIN 2"/>
    <property type="match status" value="1"/>
</dbReference>
<keyword evidence="2" id="KW-0479">Metal-binding</keyword>
<feature type="repeat" description="ANK" evidence="9">
    <location>
        <begin position="80"/>
        <end position="112"/>
    </location>
</feature>
<accession>A0A1J1I328</accession>
<evidence type="ECO:0000313" key="13">
    <source>
        <dbReference type="Proteomes" id="UP000183832"/>
    </source>
</evidence>
<evidence type="ECO:0000256" key="6">
    <source>
        <dbReference type="ARBA" id="ARBA00023043"/>
    </source>
</evidence>
<keyword evidence="4 10" id="KW-0863">Zinc-finger</keyword>
<evidence type="ECO:0000256" key="7">
    <source>
        <dbReference type="ARBA" id="ARBA00023069"/>
    </source>
</evidence>
<proteinExistence type="predicted"/>
<evidence type="ECO:0000256" key="9">
    <source>
        <dbReference type="PROSITE-ProRule" id="PRU00023"/>
    </source>
</evidence>
<dbReference type="Gene3D" id="1.25.40.20">
    <property type="entry name" value="Ankyrin repeat-containing domain"/>
    <property type="match status" value="1"/>
</dbReference>
<evidence type="ECO:0000256" key="4">
    <source>
        <dbReference type="ARBA" id="ARBA00022771"/>
    </source>
</evidence>
<keyword evidence="6 9" id="KW-0040">ANK repeat</keyword>
<dbReference type="SUPFAM" id="SSF48403">
    <property type="entry name" value="Ankyrin repeat"/>
    <property type="match status" value="1"/>
</dbReference>
<evidence type="ECO:0000256" key="1">
    <source>
        <dbReference type="ARBA" id="ARBA00004138"/>
    </source>
</evidence>
<dbReference type="SUPFAM" id="SSF144232">
    <property type="entry name" value="HIT/MYND zinc finger-like"/>
    <property type="match status" value="1"/>
</dbReference>